<evidence type="ECO:0000256" key="7">
    <source>
        <dbReference type="HAMAP-Rule" id="MF_01147"/>
    </source>
</evidence>
<comment type="catalytic activity">
    <reaction evidence="7">
        <text>L-cysteinyl-[prolipoprotein] + a 1,2-diacyl-sn-glycero-3-phospho-(1'-sn-glycerol) = an S-1,2-diacyl-sn-glyceryl-L-cysteinyl-[prolipoprotein] + sn-glycerol 1-phosphate + H(+)</text>
        <dbReference type="Rhea" id="RHEA:56712"/>
        <dbReference type="Rhea" id="RHEA-COMP:14679"/>
        <dbReference type="Rhea" id="RHEA-COMP:14680"/>
        <dbReference type="ChEBI" id="CHEBI:15378"/>
        <dbReference type="ChEBI" id="CHEBI:29950"/>
        <dbReference type="ChEBI" id="CHEBI:57685"/>
        <dbReference type="ChEBI" id="CHEBI:64716"/>
        <dbReference type="ChEBI" id="CHEBI:140658"/>
        <dbReference type="EC" id="2.5.1.145"/>
    </reaction>
</comment>
<dbReference type="EC" id="2.5.1.145" evidence="7"/>
<dbReference type="PROSITE" id="PS01311">
    <property type="entry name" value="LGT"/>
    <property type="match status" value="1"/>
</dbReference>
<dbReference type="InterPro" id="IPR001640">
    <property type="entry name" value="Lgt"/>
</dbReference>
<dbReference type="GO" id="GO:0005886">
    <property type="term" value="C:plasma membrane"/>
    <property type="evidence" value="ECO:0007669"/>
    <property type="project" value="UniProtKB-SubCell"/>
</dbReference>
<feature type="transmembrane region" description="Helical" evidence="7">
    <location>
        <begin position="20"/>
        <end position="39"/>
    </location>
</feature>
<evidence type="ECO:0000256" key="5">
    <source>
        <dbReference type="ARBA" id="ARBA00022989"/>
    </source>
</evidence>
<feature type="transmembrane region" description="Helical" evidence="7">
    <location>
        <begin position="208"/>
        <end position="226"/>
    </location>
</feature>
<name>A0A968GF03_9SPIO</name>
<dbReference type="GO" id="GO:0008961">
    <property type="term" value="F:phosphatidylglycerol-prolipoprotein diacylglyceryl transferase activity"/>
    <property type="evidence" value="ECO:0007669"/>
    <property type="project" value="UniProtKB-UniRule"/>
</dbReference>
<comment type="caution">
    <text evidence="8">The sequence shown here is derived from an EMBL/GenBank/DDBJ whole genome shotgun (WGS) entry which is preliminary data.</text>
</comment>
<feature type="transmembrane region" description="Helical" evidence="7">
    <location>
        <begin position="59"/>
        <end position="78"/>
    </location>
</feature>
<evidence type="ECO:0000256" key="4">
    <source>
        <dbReference type="ARBA" id="ARBA00022692"/>
    </source>
</evidence>
<evidence type="ECO:0000256" key="3">
    <source>
        <dbReference type="ARBA" id="ARBA00022679"/>
    </source>
</evidence>
<dbReference type="Pfam" id="PF01790">
    <property type="entry name" value="LGT"/>
    <property type="match status" value="1"/>
</dbReference>
<proteinExistence type="inferred from homology"/>
<protein>
    <recommendedName>
        <fullName evidence="7">Phosphatidylglycerol--prolipoprotein diacylglyceryl transferase</fullName>
        <ecNumber evidence="7">2.5.1.145</ecNumber>
    </recommendedName>
</protein>
<dbReference type="HAMAP" id="MF_01147">
    <property type="entry name" value="Lgt"/>
    <property type="match status" value="1"/>
</dbReference>
<keyword evidence="5 7" id="KW-1133">Transmembrane helix</keyword>
<comment type="subcellular location">
    <subcellularLocation>
        <location evidence="7">Cell membrane</location>
        <topology evidence="7">Multi-pass membrane protein</topology>
    </subcellularLocation>
</comment>
<organism evidence="8 9">
    <name type="scientific">Entomospira culicis</name>
    <dbReference type="NCBI Taxonomy" id="2719989"/>
    <lineage>
        <taxon>Bacteria</taxon>
        <taxon>Pseudomonadati</taxon>
        <taxon>Spirochaetota</taxon>
        <taxon>Spirochaetia</taxon>
        <taxon>Spirochaetales</taxon>
        <taxon>Spirochaetaceae</taxon>
        <taxon>Entomospira</taxon>
    </lineage>
</organism>
<dbReference type="EMBL" id="JAATLM010000001">
    <property type="protein sequence ID" value="NIZ68626.1"/>
    <property type="molecule type" value="Genomic_DNA"/>
</dbReference>
<evidence type="ECO:0000256" key="6">
    <source>
        <dbReference type="ARBA" id="ARBA00023136"/>
    </source>
</evidence>
<dbReference type="PANTHER" id="PTHR30589:SF0">
    <property type="entry name" value="PHOSPHATIDYLGLYCEROL--PROLIPOPROTEIN DIACYLGLYCERYL TRANSFERASE"/>
    <property type="match status" value="1"/>
</dbReference>
<feature type="binding site" evidence="7">
    <location>
        <position position="148"/>
    </location>
    <ligand>
        <name>a 1,2-diacyl-sn-glycero-3-phospho-(1'-sn-glycerol)</name>
        <dbReference type="ChEBI" id="CHEBI:64716"/>
    </ligand>
</feature>
<feature type="transmembrane region" description="Helical" evidence="7">
    <location>
        <begin position="98"/>
        <end position="122"/>
    </location>
</feature>
<keyword evidence="2 7" id="KW-1003">Cell membrane</keyword>
<feature type="transmembrane region" description="Helical" evidence="7">
    <location>
        <begin position="232"/>
        <end position="251"/>
    </location>
</feature>
<dbReference type="NCBIfam" id="TIGR00544">
    <property type="entry name" value="lgt"/>
    <property type="match status" value="1"/>
</dbReference>
<keyword evidence="9" id="KW-1185">Reference proteome</keyword>
<comment type="similarity">
    <text evidence="1 7">Belongs to the Lgt family.</text>
</comment>
<keyword evidence="3 7" id="KW-0808">Transferase</keyword>
<keyword evidence="6 7" id="KW-0472">Membrane</keyword>
<dbReference type="Proteomes" id="UP000778951">
    <property type="component" value="Unassembled WGS sequence"/>
</dbReference>
<comment type="function">
    <text evidence="7">Catalyzes the transfer of the diacylglyceryl group from phosphatidylglycerol to the sulfhydryl group of the N-terminal cysteine of a prolipoprotein, the first step in the formation of mature lipoproteins.</text>
</comment>
<evidence type="ECO:0000313" key="8">
    <source>
        <dbReference type="EMBL" id="NIZ68626.1"/>
    </source>
</evidence>
<evidence type="ECO:0000256" key="2">
    <source>
        <dbReference type="ARBA" id="ARBA00022475"/>
    </source>
</evidence>
<keyword evidence="4 7" id="KW-0812">Transmembrane</keyword>
<reference evidence="8" key="1">
    <citation type="submission" date="2020-03" db="EMBL/GenBank/DDBJ databases">
        <title>Spirochaetal bacteria isolated from arthropods constitute a novel genus Entomospira genus novum within the order Spirochaetales.</title>
        <authorList>
            <person name="Grana-Miraglia L."/>
            <person name="Sikutova S."/>
            <person name="Fingerle V."/>
            <person name="Sing A."/>
            <person name="Castillo-Ramirez S."/>
            <person name="Margos G."/>
            <person name="Rudolf I."/>
        </authorList>
    </citation>
    <scope>NUCLEOTIDE SEQUENCE</scope>
    <source>
        <strain evidence="8">BR149</strain>
    </source>
</reference>
<comment type="pathway">
    <text evidence="7">Protein modification; lipoprotein biosynthesis (diacylglyceryl transfer).</text>
</comment>
<gene>
    <name evidence="7 8" type="primary">lgt</name>
    <name evidence="8" type="ORF">HCT48_00110</name>
</gene>
<sequence length="311" mass="34974">MHYPSWLKPEIFPNFHIGTFTLRWYALGYIIAFLLTYILAKRLHEKEPFLAKKEQLADILFSGMLGLIIGARAFYVLFYDFSSYMQAPWTIIIPYQNGQFGISGLSYHGGAVGAFVGVLLYVRKHRISFWRVTDLFSAVIPFGYTFGRLGNFANAELYGKATAGPLGMIFPDATPFATRLAWVRDIASQAGMEISGAYINLPRHPSQLYEALFEGVILGLVLVFIVRPRVRVPGQVFAFYLMGYGVARFFIEYLREPDSQLGYIIALGAGKDTPGVFVSWFNFSMGQLMSFSMILLGAMLYFILGALKKSD</sequence>
<dbReference type="AlphaFoldDB" id="A0A968GF03"/>
<dbReference type="GO" id="GO:0042158">
    <property type="term" value="P:lipoprotein biosynthetic process"/>
    <property type="evidence" value="ECO:0007669"/>
    <property type="project" value="UniProtKB-UniRule"/>
</dbReference>
<accession>A0A968GF03</accession>
<evidence type="ECO:0000313" key="9">
    <source>
        <dbReference type="Proteomes" id="UP000778951"/>
    </source>
</evidence>
<evidence type="ECO:0000256" key="1">
    <source>
        <dbReference type="ARBA" id="ARBA00007150"/>
    </source>
</evidence>
<dbReference type="PANTHER" id="PTHR30589">
    <property type="entry name" value="PROLIPOPROTEIN DIACYLGLYCERYL TRANSFERASE"/>
    <property type="match status" value="1"/>
</dbReference>
<feature type="transmembrane region" description="Helical" evidence="7">
    <location>
        <begin position="289"/>
        <end position="307"/>
    </location>
</feature>
<dbReference type="RefSeq" id="WP_167694698.1">
    <property type="nucleotide sequence ID" value="NZ_CP118181.1"/>
</dbReference>